<dbReference type="Gene3D" id="1.20.120.530">
    <property type="entry name" value="GntR ligand-binding domain-like"/>
    <property type="match status" value="1"/>
</dbReference>
<dbReference type="Proteomes" id="UP001196509">
    <property type="component" value="Unassembled WGS sequence"/>
</dbReference>
<gene>
    <name evidence="5" type="ORF">K1W69_09685</name>
</gene>
<dbReference type="SUPFAM" id="SSF48008">
    <property type="entry name" value="GntR ligand-binding domain-like"/>
    <property type="match status" value="1"/>
</dbReference>
<accession>A0AAE2ZJ51</accession>
<keyword evidence="1" id="KW-0805">Transcription regulation</keyword>
<dbReference type="InterPro" id="IPR008920">
    <property type="entry name" value="TF_FadR/GntR_C"/>
</dbReference>
<feature type="domain" description="HTH gntR-type" evidence="4">
    <location>
        <begin position="7"/>
        <end position="74"/>
    </location>
</feature>
<dbReference type="InterPro" id="IPR000524">
    <property type="entry name" value="Tscrpt_reg_HTH_GntR"/>
</dbReference>
<dbReference type="PANTHER" id="PTHR43537">
    <property type="entry name" value="TRANSCRIPTIONAL REGULATOR, GNTR FAMILY"/>
    <property type="match status" value="1"/>
</dbReference>
<dbReference type="SUPFAM" id="SSF46785">
    <property type="entry name" value="Winged helix' DNA-binding domain"/>
    <property type="match status" value="1"/>
</dbReference>
<dbReference type="InterPro" id="IPR011711">
    <property type="entry name" value="GntR_C"/>
</dbReference>
<reference evidence="5" key="1">
    <citation type="submission" date="2021-08" db="EMBL/GenBank/DDBJ databases">
        <title>Hoeflea bacterium WL0058 sp. nov., isolated from the sediment.</title>
        <authorList>
            <person name="Wang L."/>
            <person name="Zhang D."/>
        </authorList>
    </citation>
    <scope>NUCLEOTIDE SEQUENCE</scope>
    <source>
        <strain evidence="5">WL0058</strain>
    </source>
</reference>
<comment type="caution">
    <text evidence="5">The sequence shown here is derived from an EMBL/GenBank/DDBJ whole genome shotgun (WGS) entry which is preliminary data.</text>
</comment>
<evidence type="ECO:0000256" key="2">
    <source>
        <dbReference type="ARBA" id="ARBA00023125"/>
    </source>
</evidence>
<dbReference type="SMART" id="SM00895">
    <property type="entry name" value="FCD"/>
    <property type="match status" value="1"/>
</dbReference>
<sequence>MSQNTAATHAARTVIELREKIINGQLTGGTRLFEVPLAEELQISRTPLRDAMSRLTEEGLLERLKNGGFVVRTFTMDDVVDAIELRGVLEGTAARLAAERGARQDLQSRMDHLVSELDDCFGESRDTVDFERYSELNAEFHQVLASLSGSDMVKREVERVCRLPFASPSAFLPDRSDIVAFRRSLQVAQEQHRAIAAAIAAREGSRAEHLAREHARTARRNLDYVLRQEASLRDQVPSLAIVTN</sequence>
<dbReference type="PANTHER" id="PTHR43537:SF49">
    <property type="entry name" value="TRANSCRIPTIONAL REGULATORY PROTEIN"/>
    <property type="match status" value="1"/>
</dbReference>
<keyword evidence="3" id="KW-0804">Transcription</keyword>
<dbReference type="Gene3D" id="1.10.10.10">
    <property type="entry name" value="Winged helix-like DNA-binding domain superfamily/Winged helix DNA-binding domain"/>
    <property type="match status" value="1"/>
</dbReference>
<name>A0AAE2ZJ51_9HYPH</name>
<protein>
    <submittedName>
        <fullName evidence="5">GntR family transcriptional regulator</fullName>
    </submittedName>
</protein>
<dbReference type="GO" id="GO:0003677">
    <property type="term" value="F:DNA binding"/>
    <property type="evidence" value="ECO:0007669"/>
    <property type="project" value="UniProtKB-KW"/>
</dbReference>
<dbReference type="Pfam" id="PF00392">
    <property type="entry name" value="GntR"/>
    <property type="match status" value="1"/>
</dbReference>
<dbReference type="GO" id="GO:0003700">
    <property type="term" value="F:DNA-binding transcription factor activity"/>
    <property type="evidence" value="ECO:0007669"/>
    <property type="project" value="InterPro"/>
</dbReference>
<keyword evidence="6" id="KW-1185">Reference proteome</keyword>
<dbReference type="CDD" id="cd07377">
    <property type="entry name" value="WHTH_GntR"/>
    <property type="match status" value="1"/>
</dbReference>
<dbReference type="RefSeq" id="WP_220228161.1">
    <property type="nucleotide sequence ID" value="NZ_JAICBX010000002.1"/>
</dbReference>
<evidence type="ECO:0000256" key="3">
    <source>
        <dbReference type="ARBA" id="ARBA00023163"/>
    </source>
</evidence>
<dbReference type="Pfam" id="PF07729">
    <property type="entry name" value="FCD"/>
    <property type="match status" value="1"/>
</dbReference>
<evidence type="ECO:0000313" key="6">
    <source>
        <dbReference type="Proteomes" id="UP001196509"/>
    </source>
</evidence>
<dbReference type="PROSITE" id="PS50949">
    <property type="entry name" value="HTH_GNTR"/>
    <property type="match status" value="1"/>
</dbReference>
<dbReference type="EMBL" id="JAICBX010000002">
    <property type="protein sequence ID" value="MBW8637458.1"/>
    <property type="molecule type" value="Genomic_DNA"/>
</dbReference>
<evidence type="ECO:0000256" key="1">
    <source>
        <dbReference type="ARBA" id="ARBA00023015"/>
    </source>
</evidence>
<evidence type="ECO:0000313" key="5">
    <source>
        <dbReference type="EMBL" id="MBW8637458.1"/>
    </source>
</evidence>
<evidence type="ECO:0000259" key="4">
    <source>
        <dbReference type="PROSITE" id="PS50949"/>
    </source>
</evidence>
<organism evidence="5 6">
    <name type="scientific">Flavimaribacter sediminis</name>
    <dbReference type="NCBI Taxonomy" id="2865987"/>
    <lineage>
        <taxon>Bacteria</taxon>
        <taxon>Pseudomonadati</taxon>
        <taxon>Pseudomonadota</taxon>
        <taxon>Alphaproteobacteria</taxon>
        <taxon>Hyphomicrobiales</taxon>
        <taxon>Rhizobiaceae</taxon>
        <taxon>Flavimaribacter</taxon>
    </lineage>
</organism>
<dbReference type="InterPro" id="IPR036388">
    <property type="entry name" value="WH-like_DNA-bd_sf"/>
</dbReference>
<proteinExistence type="predicted"/>
<dbReference type="InterPro" id="IPR036390">
    <property type="entry name" value="WH_DNA-bd_sf"/>
</dbReference>
<dbReference type="AlphaFoldDB" id="A0AAE2ZJ51"/>
<dbReference type="SMART" id="SM00345">
    <property type="entry name" value="HTH_GNTR"/>
    <property type="match status" value="1"/>
</dbReference>
<keyword evidence="2" id="KW-0238">DNA-binding</keyword>